<dbReference type="EMBL" id="AVOT02101484">
    <property type="protein sequence ID" value="MBW0577835.1"/>
    <property type="molecule type" value="Genomic_DNA"/>
</dbReference>
<protein>
    <submittedName>
        <fullName evidence="3">Uncharacterized protein</fullName>
    </submittedName>
</protein>
<feature type="region of interest" description="Disordered" evidence="2">
    <location>
        <begin position="298"/>
        <end position="339"/>
    </location>
</feature>
<name>A0A9Q3PYH7_9BASI</name>
<accession>A0A9Q3PYH7</accession>
<organism evidence="3 4">
    <name type="scientific">Austropuccinia psidii MF-1</name>
    <dbReference type="NCBI Taxonomy" id="1389203"/>
    <lineage>
        <taxon>Eukaryota</taxon>
        <taxon>Fungi</taxon>
        <taxon>Dikarya</taxon>
        <taxon>Basidiomycota</taxon>
        <taxon>Pucciniomycotina</taxon>
        <taxon>Pucciniomycetes</taxon>
        <taxon>Pucciniales</taxon>
        <taxon>Sphaerophragmiaceae</taxon>
        <taxon>Austropuccinia</taxon>
    </lineage>
</organism>
<keyword evidence="1" id="KW-0175">Coiled coil</keyword>
<evidence type="ECO:0000313" key="4">
    <source>
        <dbReference type="Proteomes" id="UP000765509"/>
    </source>
</evidence>
<comment type="caution">
    <text evidence="3">The sequence shown here is derived from an EMBL/GenBank/DDBJ whole genome shotgun (WGS) entry which is preliminary data.</text>
</comment>
<feature type="coiled-coil region" evidence="1">
    <location>
        <begin position="217"/>
        <end position="265"/>
    </location>
</feature>
<evidence type="ECO:0000313" key="3">
    <source>
        <dbReference type="EMBL" id="MBW0577835.1"/>
    </source>
</evidence>
<dbReference type="AlphaFoldDB" id="A0A9Q3PYH7"/>
<dbReference type="Proteomes" id="UP000765509">
    <property type="component" value="Unassembled WGS sequence"/>
</dbReference>
<keyword evidence="4" id="KW-1185">Reference proteome</keyword>
<proteinExistence type="predicted"/>
<sequence>MRELISTLPFTLQFKEDLKPEYWKDMDKVLQLHQLLKDLFQWRMDNKRFNLSSHWAELGASCQKICLKEIDFKDLMIITKGWNPTRQFRLLEARAQRIRENQATIQSIEEQLYQTGPNQIPSGSQGAGQISSPEKKRIQGEKQDLLQPKAERIGPHDPEVVGFGERSAQEPEVVVNYLRISSPSIRNITPTQTQHNIVTSESNINSDTLWLQMSQYAEKSSKQLAELKASHEKTKKLTASMDKIIQNLQEGHAQLSKDSEETNKRLNLVFEEQHHSRRDRDCLDQDINKLFNVYHSLNPQPQGQAMENPYQPDDIKPDAMLMNKARSPSQYQDGDGMSY</sequence>
<reference evidence="3" key="1">
    <citation type="submission" date="2021-03" db="EMBL/GenBank/DDBJ databases">
        <title>Draft genome sequence of rust myrtle Austropuccinia psidii MF-1, a brazilian biotype.</title>
        <authorList>
            <person name="Quecine M.C."/>
            <person name="Pachon D.M.R."/>
            <person name="Bonatelli M.L."/>
            <person name="Correr F.H."/>
            <person name="Franceschini L.M."/>
            <person name="Leite T.F."/>
            <person name="Margarido G.R.A."/>
            <person name="Almeida C.A."/>
            <person name="Ferrarezi J.A."/>
            <person name="Labate C.A."/>
        </authorList>
    </citation>
    <scope>NUCLEOTIDE SEQUENCE</scope>
    <source>
        <strain evidence="3">MF-1</strain>
    </source>
</reference>
<gene>
    <name evidence="3" type="ORF">O181_117550</name>
</gene>
<evidence type="ECO:0000256" key="1">
    <source>
        <dbReference type="SAM" id="Coils"/>
    </source>
</evidence>
<evidence type="ECO:0000256" key="2">
    <source>
        <dbReference type="SAM" id="MobiDB-lite"/>
    </source>
</evidence>
<feature type="compositionally biased region" description="Polar residues" evidence="2">
    <location>
        <begin position="115"/>
        <end position="132"/>
    </location>
</feature>
<feature type="region of interest" description="Disordered" evidence="2">
    <location>
        <begin position="115"/>
        <end position="140"/>
    </location>
</feature>